<dbReference type="Proteomes" id="UP001226020">
    <property type="component" value="Unassembled WGS sequence"/>
</dbReference>
<dbReference type="PANTHER" id="PTHR13929:SF0">
    <property type="entry name" value="UBIA PRENYLTRANSFERASE DOMAIN-CONTAINING PROTEIN 1"/>
    <property type="match status" value="1"/>
</dbReference>
<keyword evidence="4 8" id="KW-0808">Transferase</keyword>
<gene>
    <name evidence="8" type="primary">menA</name>
    <name evidence="10" type="ORF">QJU57_04955</name>
</gene>
<feature type="transmembrane region" description="Helical" evidence="8">
    <location>
        <begin position="122"/>
        <end position="142"/>
    </location>
</feature>
<sequence length="301" mass="32831">MNKLSTLSIWISTARPKTLPLALASILVGSALASSVGAFNGITTFLAFLTTLLLQILSNFANDYGDHIQGSDTAERIGPLRAIQQGEITKEQLKKAIYILIGLSLLSGLTLIIYAYQSWQDLVVFGVLGVLAIICAITYTVGRKPYGYMGLGDISVLVFFGFLAVSGTFYLQVHSLSMIIFLPAFSCGLLSVAVLNINNLRDIHQDKVAGKNTIIVRLGSKKGCIYHILLLTLAVTCYLIFAILTQQSWQGFLFLITTPLLVKHALTVYRHQDPCELRPLLGQMAGLALITNFIFSLGIML</sequence>
<dbReference type="NCBIfam" id="TIGR00751">
    <property type="entry name" value="menA"/>
    <property type="match status" value="1"/>
</dbReference>
<dbReference type="CDD" id="cd13962">
    <property type="entry name" value="PT_UbiA_UBIAD1"/>
    <property type="match status" value="1"/>
</dbReference>
<comment type="pathway">
    <text evidence="8">Quinol/quinone metabolism; menaquinone biosynthesis; menaquinol from 1,4-dihydroxy-2-naphthoate: step 1/2.</text>
</comment>
<name>A0AAQ4M0N7_9PAST</name>
<evidence type="ECO:0000313" key="11">
    <source>
        <dbReference type="Proteomes" id="UP001226020"/>
    </source>
</evidence>
<dbReference type="EC" id="2.5.1.74" evidence="8 9"/>
<evidence type="ECO:0000256" key="8">
    <source>
        <dbReference type="HAMAP-Rule" id="MF_01937"/>
    </source>
</evidence>
<dbReference type="InterPro" id="IPR044878">
    <property type="entry name" value="UbiA_sf"/>
</dbReference>
<dbReference type="GO" id="GO:0042371">
    <property type="term" value="P:vitamin K biosynthetic process"/>
    <property type="evidence" value="ECO:0007669"/>
    <property type="project" value="TreeGrafter"/>
</dbReference>
<dbReference type="GeneID" id="300270163"/>
<reference evidence="10 11" key="1">
    <citation type="journal article" date="2023" name="Front. Microbiol.">
        <title>Phylogeography and host specificity of Pasteurellaceae pathogenic to sea-farmed fish in the north-east Atlantic.</title>
        <authorList>
            <person name="Gulla S."/>
            <person name="Colquhoun D.J."/>
            <person name="Olsen A.B."/>
            <person name="Spilsberg B."/>
            <person name="Lagesen K."/>
            <person name="Aakesson C.P."/>
            <person name="Strom S."/>
            <person name="Manji F."/>
            <person name="Birkbeck T.H."/>
            <person name="Nilsen H.K."/>
        </authorList>
    </citation>
    <scope>NUCLEOTIDE SEQUENCE [LARGE SCALE GENOMIC DNA]</scope>
    <source>
        <strain evidence="10 11">NVIB3131</strain>
    </source>
</reference>
<dbReference type="HAMAP" id="MF_01937">
    <property type="entry name" value="MenA_1"/>
    <property type="match status" value="1"/>
</dbReference>
<evidence type="ECO:0000256" key="9">
    <source>
        <dbReference type="NCBIfam" id="TIGR00751"/>
    </source>
</evidence>
<keyword evidence="5 8" id="KW-0812">Transmembrane</keyword>
<dbReference type="NCBIfam" id="NF004750">
    <property type="entry name" value="PRK06080.1-2"/>
    <property type="match status" value="1"/>
</dbReference>
<feature type="transmembrane region" description="Helical" evidence="8">
    <location>
        <begin position="154"/>
        <end position="173"/>
    </location>
</feature>
<evidence type="ECO:0000256" key="3">
    <source>
        <dbReference type="ARBA" id="ARBA00022475"/>
    </source>
</evidence>
<dbReference type="InterPro" id="IPR000537">
    <property type="entry name" value="UbiA_prenyltransferase"/>
</dbReference>
<evidence type="ECO:0000256" key="6">
    <source>
        <dbReference type="ARBA" id="ARBA00022989"/>
    </source>
</evidence>
<evidence type="ECO:0000256" key="2">
    <source>
        <dbReference type="ARBA" id="ARBA00022428"/>
    </source>
</evidence>
<feature type="transmembrane region" description="Helical" evidence="8">
    <location>
        <begin position="224"/>
        <end position="243"/>
    </location>
</feature>
<dbReference type="AlphaFoldDB" id="A0AAQ4M0N7"/>
<dbReference type="Pfam" id="PF01040">
    <property type="entry name" value="UbiA"/>
    <property type="match status" value="1"/>
</dbReference>
<keyword evidence="6 8" id="KW-1133">Transmembrane helix</keyword>
<accession>A0AAQ4M0N7</accession>
<evidence type="ECO:0000256" key="7">
    <source>
        <dbReference type="ARBA" id="ARBA00023136"/>
    </source>
</evidence>
<comment type="subcellular location">
    <subcellularLocation>
        <location evidence="8">Cell membrane</location>
        <topology evidence="8">Multi-pass membrane protein</topology>
    </subcellularLocation>
    <subcellularLocation>
        <location evidence="1">Membrane</location>
        <topology evidence="1">Multi-pass membrane protein</topology>
    </subcellularLocation>
</comment>
<organism evidence="10 11">
    <name type="scientific">Phocoenobacter atlanticus subsp. atlanticus</name>
    <dbReference type="NCBI Taxonomy" id="3061285"/>
    <lineage>
        <taxon>Bacteria</taxon>
        <taxon>Pseudomonadati</taxon>
        <taxon>Pseudomonadota</taxon>
        <taxon>Gammaproteobacteria</taxon>
        <taxon>Pasteurellales</taxon>
        <taxon>Pasteurellaceae</taxon>
        <taxon>Phocoenobacter</taxon>
        <taxon>Phocoenobacter atlanticus</taxon>
    </lineage>
</organism>
<evidence type="ECO:0000313" key="10">
    <source>
        <dbReference type="EMBL" id="MDP8148425.1"/>
    </source>
</evidence>
<dbReference type="InterPro" id="IPR004657">
    <property type="entry name" value="MenA"/>
</dbReference>
<keyword evidence="3 8" id="KW-1003">Cell membrane</keyword>
<dbReference type="PIRSF" id="PIRSF005355">
    <property type="entry name" value="UBIAD1"/>
    <property type="match status" value="1"/>
</dbReference>
<comment type="caution">
    <text evidence="10">The sequence shown here is derived from an EMBL/GenBank/DDBJ whole genome shotgun (WGS) entry which is preliminary data.</text>
</comment>
<keyword evidence="7 8" id="KW-0472">Membrane</keyword>
<feature type="transmembrane region" description="Helical" evidence="8">
    <location>
        <begin position="280"/>
        <end position="300"/>
    </location>
</feature>
<evidence type="ECO:0000256" key="1">
    <source>
        <dbReference type="ARBA" id="ARBA00004141"/>
    </source>
</evidence>
<feature type="transmembrane region" description="Helical" evidence="8">
    <location>
        <begin position="96"/>
        <end position="116"/>
    </location>
</feature>
<comment type="function">
    <text evidence="8">Conversion of 1,4-dihydroxy-2-naphthoate (DHNA) to demethylmenaquinone (DMK).</text>
</comment>
<evidence type="ECO:0000256" key="4">
    <source>
        <dbReference type="ARBA" id="ARBA00022679"/>
    </source>
</evidence>
<comment type="catalytic activity">
    <reaction evidence="8">
        <text>an all-trans-polyprenyl diphosphate + 1,4-dihydroxy-2-naphthoate + H(+) = a 2-demethylmenaquinol + CO2 + diphosphate</text>
        <dbReference type="Rhea" id="RHEA:26478"/>
        <dbReference type="Rhea" id="RHEA-COMP:9563"/>
        <dbReference type="Rhea" id="RHEA-COMP:9564"/>
        <dbReference type="ChEBI" id="CHEBI:11173"/>
        <dbReference type="ChEBI" id="CHEBI:15378"/>
        <dbReference type="ChEBI" id="CHEBI:16526"/>
        <dbReference type="ChEBI" id="CHEBI:33019"/>
        <dbReference type="ChEBI" id="CHEBI:55437"/>
        <dbReference type="ChEBI" id="CHEBI:58914"/>
        <dbReference type="EC" id="2.5.1.74"/>
    </reaction>
</comment>
<proteinExistence type="inferred from homology"/>
<dbReference type="RefSeq" id="WP_211599075.1">
    <property type="nucleotide sequence ID" value="NZ_JAGRQI010000021.1"/>
</dbReference>
<dbReference type="GO" id="GO:0046428">
    <property type="term" value="F:1,4-dihydroxy-2-naphthoate polyprenyltransferase activity"/>
    <property type="evidence" value="ECO:0007669"/>
    <property type="project" value="UniProtKB-UniRule"/>
</dbReference>
<keyword evidence="2 8" id="KW-0474">Menaquinone biosynthesis</keyword>
<dbReference type="Gene3D" id="1.10.357.140">
    <property type="entry name" value="UbiA prenyltransferase"/>
    <property type="match status" value="1"/>
</dbReference>
<evidence type="ECO:0000256" key="5">
    <source>
        <dbReference type="ARBA" id="ARBA00022692"/>
    </source>
</evidence>
<protein>
    <recommendedName>
        <fullName evidence="8 9">1,4-dihydroxy-2-naphthoate octaprenyltransferase</fullName>
        <shortName evidence="8">DHNA-octaprenyltransferase</shortName>
        <ecNumber evidence="8 9">2.5.1.74</ecNumber>
    </recommendedName>
</protein>
<dbReference type="EMBL" id="JASAXT010000007">
    <property type="protein sequence ID" value="MDP8148425.1"/>
    <property type="molecule type" value="Genomic_DNA"/>
</dbReference>
<dbReference type="PANTHER" id="PTHR13929">
    <property type="entry name" value="1,4-DIHYDROXY-2-NAPHTHOATE OCTAPRENYLTRANSFERASE"/>
    <property type="match status" value="1"/>
</dbReference>
<dbReference type="InterPro" id="IPR026046">
    <property type="entry name" value="UBIAD1"/>
</dbReference>
<keyword evidence="11" id="KW-1185">Reference proteome</keyword>
<dbReference type="GO" id="GO:0005886">
    <property type="term" value="C:plasma membrane"/>
    <property type="evidence" value="ECO:0007669"/>
    <property type="project" value="UniProtKB-SubCell"/>
</dbReference>
<feature type="transmembrane region" description="Helical" evidence="8">
    <location>
        <begin position="179"/>
        <end position="197"/>
    </location>
</feature>
<comment type="similarity">
    <text evidence="8">Belongs to the MenA family. Type 1 subfamily.</text>
</comment>
<dbReference type="GO" id="GO:0009234">
    <property type="term" value="P:menaquinone biosynthetic process"/>
    <property type="evidence" value="ECO:0007669"/>
    <property type="project" value="UniProtKB-UniRule"/>
</dbReference>